<reference evidence="2 3" key="1">
    <citation type="journal article" date="2021" name="Nat. Commun.">
        <title>Genetic determinants of endophytism in the Arabidopsis root mycobiome.</title>
        <authorList>
            <person name="Mesny F."/>
            <person name="Miyauchi S."/>
            <person name="Thiergart T."/>
            <person name="Pickel B."/>
            <person name="Atanasova L."/>
            <person name="Karlsson M."/>
            <person name="Huettel B."/>
            <person name="Barry K.W."/>
            <person name="Haridas S."/>
            <person name="Chen C."/>
            <person name="Bauer D."/>
            <person name="Andreopoulos W."/>
            <person name="Pangilinan J."/>
            <person name="LaButti K."/>
            <person name="Riley R."/>
            <person name="Lipzen A."/>
            <person name="Clum A."/>
            <person name="Drula E."/>
            <person name="Henrissat B."/>
            <person name="Kohler A."/>
            <person name="Grigoriev I.V."/>
            <person name="Martin F.M."/>
            <person name="Hacquard S."/>
        </authorList>
    </citation>
    <scope>NUCLEOTIDE SEQUENCE [LARGE SCALE GENOMIC DNA]</scope>
    <source>
        <strain evidence="2 3">MPI-CAGE-CH-0241</strain>
    </source>
</reference>
<evidence type="ECO:0000256" key="1">
    <source>
        <dbReference type="SAM" id="MobiDB-lite"/>
    </source>
</evidence>
<dbReference type="AlphaFoldDB" id="A0A9P8W3D3"/>
<dbReference type="OrthoDB" id="5207413at2759"/>
<feature type="compositionally biased region" description="Polar residues" evidence="1">
    <location>
        <begin position="158"/>
        <end position="168"/>
    </location>
</feature>
<evidence type="ECO:0000313" key="3">
    <source>
        <dbReference type="Proteomes" id="UP000777438"/>
    </source>
</evidence>
<name>A0A9P8W3D3_9HYPO</name>
<feature type="compositionally biased region" description="Basic and acidic residues" evidence="1">
    <location>
        <begin position="243"/>
        <end position="255"/>
    </location>
</feature>
<dbReference type="Proteomes" id="UP000777438">
    <property type="component" value="Unassembled WGS sequence"/>
</dbReference>
<organism evidence="2 3">
    <name type="scientific">Thelonectria olida</name>
    <dbReference type="NCBI Taxonomy" id="1576542"/>
    <lineage>
        <taxon>Eukaryota</taxon>
        <taxon>Fungi</taxon>
        <taxon>Dikarya</taxon>
        <taxon>Ascomycota</taxon>
        <taxon>Pezizomycotina</taxon>
        <taxon>Sordariomycetes</taxon>
        <taxon>Hypocreomycetidae</taxon>
        <taxon>Hypocreales</taxon>
        <taxon>Nectriaceae</taxon>
        <taxon>Thelonectria</taxon>
    </lineage>
</organism>
<keyword evidence="3" id="KW-1185">Reference proteome</keyword>
<evidence type="ECO:0000313" key="2">
    <source>
        <dbReference type="EMBL" id="KAH6886498.1"/>
    </source>
</evidence>
<feature type="region of interest" description="Disordered" evidence="1">
    <location>
        <begin position="227"/>
        <end position="255"/>
    </location>
</feature>
<dbReference type="EMBL" id="JAGPYM010000016">
    <property type="protein sequence ID" value="KAH6886498.1"/>
    <property type="molecule type" value="Genomic_DNA"/>
</dbReference>
<feature type="region of interest" description="Disordered" evidence="1">
    <location>
        <begin position="126"/>
        <end position="180"/>
    </location>
</feature>
<accession>A0A9P8W3D3</accession>
<proteinExistence type="predicted"/>
<sequence>MTERPAIYVHFEFGVSWTPRQAPKNRQITYMSRSMRDRGNQFPRQLPAPNTNYLTDAQHQTLPLAQTQFDQQQYQLQSVPQQIEYQPSRFPRDVVAILPPPEHTASVSPAQQQINLQIQQQWETLLPRRTSRSQSRSSHERGRSAPPPFNESPWDANPGSSSTNTMTHNLPRDQRPDAGPEIWKALPATPNQFRLGEDGMPWSSWTFPMGYADDDNVTNDEDAEIRRHSGSLQEAETWPISSRRPESNDREKGKAREMQSLAAALVTVDNGFEDQWWYQGPRLVHVGGDIVPQPAGSQSQRITEEFDQDSPSGTVGWVVSPQDTPSPMRGSEQGQEVVHPSWASFQAMTPRSSIVDMVSPVSEFSSPVPSFHGLHRSLTTRSDELHM</sequence>
<gene>
    <name evidence="2" type="ORF">B0T10DRAFT_563691</name>
</gene>
<comment type="caution">
    <text evidence="2">The sequence shown here is derived from an EMBL/GenBank/DDBJ whole genome shotgun (WGS) entry which is preliminary data.</text>
</comment>
<protein>
    <submittedName>
        <fullName evidence="2">Uncharacterized protein</fullName>
    </submittedName>
</protein>